<feature type="compositionally biased region" description="Gly residues" evidence="1">
    <location>
        <begin position="1"/>
        <end position="16"/>
    </location>
</feature>
<feature type="region of interest" description="Disordered" evidence="1">
    <location>
        <begin position="1"/>
        <end position="114"/>
    </location>
</feature>
<feature type="compositionally biased region" description="Polar residues" evidence="1">
    <location>
        <begin position="175"/>
        <end position="196"/>
    </location>
</feature>
<sequence length="418" mass="45578">MSGRGSTRGGRTGGRGITSRQSRRVQGLQPEEHKDLDAVIQDARKAGAAKRKAAQEEKESSTSREEPSPEPAVQGSMDEGVSIVKAPAQASVGGAVKVEPPTEDRVSDTPQPVIDVESLDETVTIKEEGPLSTVQEEAALEEKIAPPVPTTPPSTSVSFVQDETSRMSVVLDVSPPTSSVDSGSQETQMNETQAKTTGRDFEPWWTAMIATSRHLKGRTTSAALDEAWISDLQLVRSELPTAQDVTPIVIPPSMLSPRDCVALIQTLLFEAGFSFRNVIPEWFHSRSSQIAPSALRIAVEGVQHLLVTVLIEWRQVAFGVTFQVMDIRDGPLVIQDYHAEDADGDLLMTDHEARRLGRDFVLRLQMSRLRGLRSPRGSLSSEPDPKRPQHVPPRPVSLSTPSLSSLPSYHSLTSRFMS</sequence>
<protein>
    <submittedName>
        <fullName evidence="2">Uncharacterized protein</fullName>
    </submittedName>
</protein>
<feature type="region of interest" description="Disordered" evidence="1">
    <location>
        <begin position="172"/>
        <end position="198"/>
    </location>
</feature>
<dbReference type="AlphaFoldDB" id="A0A225VSE4"/>
<organism evidence="2 3">
    <name type="scientific">Phytophthora megakarya</name>
    <dbReference type="NCBI Taxonomy" id="4795"/>
    <lineage>
        <taxon>Eukaryota</taxon>
        <taxon>Sar</taxon>
        <taxon>Stramenopiles</taxon>
        <taxon>Oomycota</taxon>
        <taxon>Peronosporomycetes</taxon>
        <taxon>Peronosporales</taxon>
        <taxon>Peronosporaceae</taxon>
        <taxon>Phytophthora</taxon>
    </lineage>
</organism>
<feature type="compositionally biased region" description="Basic and acidic residues" evidence="1">
    <location>
        <begin position="53"/>
        <end position="67"/>
    </location>
</feature>
<keyword evidence="3" id="KW-1185">Reference proteome</keyword>
<comment type="caution">
    <text evidence="2">The sequence shown here is derived from an EMBL/GenBank/DDBJ whole genome shotgun (WGS) entry which is preliminary data.</text>
</comment>
<reference evidence="3" key="1">
    <citation type="submission" date="2017-03" db="EMBL/GenBank/DDBJ databases">
        <title>Phytopthora megakarya and P. palmivora, two closely related causual agents of cacao black pod achieved similar genome size and gene model numbers by different mechanisms.</title>
        <authorList>
            <person name="Ali S."/>
            <person name="Shao J."/>
            <person name="Larry D.J."/>
            <person name="Kronmiller B."/>
            <person name="Shen D."/>
            <person name="Strem M.D."/>
            <person name="Melnick R.L."/>
            <person name="Guiltinan M.J."/>
            <person name="Tyler B.M."/>
            <person name="Meinhardt L.W."/>
            <person name="Bailey B.A."/>
        </authorList>
    </citation>
    <scope>NUCLEOTIDE SEQUENCE [LARGE SCALE GENOMIC DNA]</scope>
    <source>
        <strain evidence="3">zdho120</strain>
    </source>
</reference>
<feature type="compositionally biased region" description="Basic and acidic residues" evidence="1">
    <location>
        <begin position="30"/>
        <end position="45"/>
    </location>
</feature>
<evidence type="ECO:0000256" key="1">
    <source>
        <dbReference type="SAM" id="MobiDB-lite"/>
    </source>
</evidence>
<dbReference type="Proteomes" id="UP000198211">
    <property type="component" value="Unassembled WGS sequence"/>
</dbReference>
<name>A0A225VSE4_9STRA</name>
<feature type="compositionally biased region" description="Low complexity" evidence="1">
    <location>
        <begin position="372"/>
        <end position="381"/>
    </location>
</feature>
<evidence type="ECO:0000313" key="3">
    <source>
        <dbReference type="Proteomes" id="UP000198211"/>
    </source>
</evidence>
<gene>
    <name evidence="2" type="ORF">PHMEG_00019224</name>
</gene>
<dbReference type="EMBL" id="NBNE01003215">
    <property type="protein sequence ID" value="OWZ08262.1"/>
    <property type="molecule type" value="Genomic_DNA"/>
</dbReference>
<evidence type="ECO:0000313" key="2">
    <source>
        <dbReference type="EMBL" id="OWZ08262.1"/>
    </source>
</evidence>
<accession>A0A225VSE4</accession>
<feature type="region of interest" description="Disordered" evidence="1">
    <location>
        <begin position="372"/>
        <end position="404"/>
    </location>
</feature>
<proteinExistence type="predicted"/>